<dbReference type="KEGG" id="tpro:Ga0080559_TMP1955"/>
<sequence>MVLRDGVLVDTTTQARALLDIGPHETLAWEEVRAALRPFFGPIPADPDSSQMILPAPDDPETRLEITSGGGRRHLSISAPPVGAGDRLRWRVGARELALLRQVMTRTPAPAWLSDDENRVIWSNAAYTDLCTQQGADPATPPFTLLPGDDLEDRVTRASIPTQEGTALSWYEIQSCRIPDGRLHFAQNIDAAIEAETAQRTFLQTLTKIFAHLPIALAVFDRKHRLVLFNPALIDLTRLSAEFLSGRPNLLTFFDMLREQHMMPEPKDYGSWREHLQDVINAASSDHYVETWNLPSGLTYRITGRPHPDAGIAFLIEDISAEISLTRGYRQEIEITQSVLETLEDAVVVFSQLGHLTFCNAAYRALWGDETEATISATDIAEATRSWQSSCHPSPIWGDLREFVLTLRDRAGWDAEIHTIAGERLFCRAEPLAGGATLVRFSPMPCGIVRQCRNVLQSHA</sequence>
<reference evidence="2 3" key="1">
    <citation type="submission" date="2016-03" db="EMBL/GenBank/DDBJ databases">
        <title>Deep-sea bacteria in the southern Pacific.</title>
        <authorList>
            <person name="Tang K."/>
        </authorList>
    </citation>
    <scope>NUCLEOTIDE SEQUENCE [LARGE SCALE GENOMIC DNA]</scope>
    <source>
        <strain evidence="2 3">JLT2016</strain>
    </source>
</reference>
<gene>
    <name evidence="2" type="ORF">Ga0080559_TMP1955</name>
</gene>
<dbReference type="EMBL" id="CP014796">
    <property type="protein sequence ID" value="APX22751.1"/>
    <property type="molecule type" value="Genomic_DNA"/>
</dbReference>
<feature type="domain" description="PAS" evidence="1">
    <location>
        <begin position="98"/>
        <end position="164"/>
    </location>
</feature>
<dbReference type="InterPro" id="IPR035965">
    <property type="entry name" value="PAS-like_dom_sf"/>
</dbReference>
<proteinExistence type="predicted"/>
<dbReference type="Gene3D" id="3.30.450.20">
    <property type="entry name" value="PAS domain"/>
    <property type="match status" value="1"/>
</dbReference>
<dbReference type="SUPFAM" id="SSF55785">
    <property type="entry name" value="PYP-like sensor domain (PAS domain)"/>
    <property type="match status" value="2"/>
</dbReference>
<feature type="domain" description="PAS" evidence="1">
    <location>
        <begin position="204"/>
        <end position="271"/>
    </location>
</feature>
<name>A0A1U7D3M3_9RHOB</name>
<evidence type="ECO:0000313" key="2">
    <source>
        <dbReference type="EMBL" id="APX22751.1"/>
    </source>
</evidence>
<accession>A0A1U7D3M3</accession>
<dbReference type="STRING" id="1229727.Ga0080559_TMP1955"/>
<protein>
    <submittedName>
        <fullName evidence="2">PAS domain-containing protein</fullName>
    </submittedName>
</protein>
<feature type="domain" description="PAS" evidence="1">
    <location>
        <begin position="334"/>
        <end position="409"/>
    </location>
</feature>
<evidence type="ECO:0000313" key="3">
    <source>
        <dbReference type="Proteomes" id="UP000186559"/>
    </source>
</evidence>
<organism evidence="2 3">
    <name type="scientific">Salipiger profundus</name>
    <dbReference type="NCBI Taxonomy" id="1229727"/>
    <lineage>
        <taxon>Bacteria</taxon>
        <taxon>Pseudomonadati</taxon>
        <taxon>Pseudomonadota</taxon>
        <taxon>Alphaproteobacteria</taxon>
        <taxon>Rhodobacterales</taxon>
        <taxon>Roseobacteraceae</taxon>
        <taxon>Salipiger</taxon>
    </lineage>
</organism>
<dbReference type="AlphaFoldDB" id="A0A1U7D3M3"/>
<dbReference type="InterPro" id="IPR000014">
    <property type="entry name" value="PAS"/>
</dbReference>
<dbReference type="Proteomes" id="UP000186559">
    <property type="component" value="Chromosome"/>
</dbReference>
<dbReference type="Pfam" id="PF13188">
    <property type="entry name" value="PAS_8"/>
    <property type="match status" value="1"/>
</dbReference>
<dbReference type="SMART" id="SM00091">
    <property type="entry name" value="PAS"/>
    <property type="match status" value="3"/>
</dbReference>
<evidence type="ECO:0000259" key="1">
    <source>
        <dbReference type="SMART" id="SM00091"/>
    </source>
</evidence>
<dbReference type="Pfam" id="PF12860">
    <property type="entry name" value="PAS_7"/>
    <property type="match status" value="1"/>
</dbReference>
<keyword evidence="3" id="KW-1185">Reference proteome</keyword>